<gene>
    <name evidence="1" type="ORF">LCGC14_1674300</name>
</gene>
<accession>A0A0F9K6A8</accession>
<protein>
    <submittedName>
        <fullName evidence="1">Uncharacterized protein</fullName>
    </submittedName>
</protein>
<comment type="caution">
    <text evidence="1">The sequence shown here is derived from an EMBL/GenBank/DDBJ whole genome shotgun (WGS) entry which is preliminary data.</text>
</comment>
<evidence type="ECO:0000313" key="1">
    <source>
        <dbReference type="EMBL" id="KKM17583.1"/>
    </source>
</evidence>
<sequence length="98" mass="11813">MIIVYKYNLIFVAILDKEFTKHNIREEAEKSLDMFYSLYQNEIEDNCMEVSQFFSFKTILLTQIEEYFNRLNERNLELEIGDFGFFTQAIKKLRTNSS</sequence>
<dbReference type="AlphaFoldDB" id="A0A0F9K6A8"/>
<reference evidence="1" key="1">
    <citation type="journal article" date="2015" name="Nature">
        <title>Complex archaea that bridge the gap between prokaryotes and eukaryotes.</title>
        <authorList>
            <person name="Spang A."/>
            <person name="Saw J.H."/>
            <person name="Jorgensen S.L."/>
            <person name="Zaremba-Niedzwiedzka K."/>
            <person name="Martijn J."/>
            <person name="Lind A.E."/>
            <person name="van Eijk R."/>
            <person name="Schleper C."/>
            <person name="Guy L."/>
            <person name="Ettema T.J."/>
        </authorList>
    </citation>
    <scope>NUCLEOTIDE SEQUENCE</scope>
</reference>
<name>A0A0F9K6A8_9ZZZZ</name>
<dbReference type="EMBL" id="LAZR01014415">
    <property type="protein sequence ID" value="KKM17583.1"/>
    <property type="molecule type" value="Genomic_DNA"/>
</dbReference>
<organism evidence="1">
    <name type="scientific">marine sediment metagenome</name>
    <dbReference type="NCBI Taxonomy" id="412755"/>
    <lineage>
        <taxon>unclassified sequences</taxon>
        <taxon>metagenomes</taxon>
        <taxon>ecological metagenomes</taxon>
    </lineage>
</organism>
<proteinExistence type="predicted"/>